<feature type="region of interest" description="Disordered" evidence="1">
    <location>
        <begin position="136"/>
        <end position="221"/>
    </location>
</feature>
<keyword evidence="2" id="KW-0472">Membrane</keyword>
<feature type="transmembrane region" description="Helical" evidence="2">
    <location>
        <begin position="378"/>
        <end position="396"/>
    </location>
</feature>
<dbReference type="AlphaFoldDB" id="A0A0G3CAM2"/>
<dbReference type="GeneID" id="24885741"/>
<keyword evidence="2" id="KW-0812">Transmembrane</keyword>
<accession>A0A0G3CAM2</accession>
<protein>
    <submittedName>
        <fullName evidence="3">Uncharacterized protein</fullName>
    </submittedName>
</protein>
<name>A0A0G3CAM2_METBA</name>
<gene>
    <name evidence="3" type="ORF">MCM1_2038</name>
</gene>
<feature type="compositionally biased region" description="Low complexity" evidence="1">
    <location>
        <begin position="210"/>
        <end position="221"/>
    </location>
</feature>
<feature type="compositionally biased region" description="Low complexity" evidence="1">
    <location>
        <begin position="147"/>
        <end position="202"/>
    </location>
</feature>
<organism evidence="3 4">
    <name type="scientific">Methanosarcina barkeri CM1</name>
    <dbReference type="NCBI Taxonomy" id="796385"/>
    <lineage>
        <taxon>Archaea</taxon>
        <taxon>Methanobacteriati</taxon>
        <taxon>Methanobacteriota</taxon>
        <taxon>Stenosarchaea group</taxon>
        <taxon>Methanomicrobia</taxon>
        <taxon>Methanosarcinales</taxon>
        <taxon>Methanosarcinaceae</taxon>
        <taxon>Methanosarcina</taxon>
    </lineage>
</organism>
<proteinExistence type="predicted"/>
<evidence type="ECO:0000313" key="3">
    <source>
        <dbReference type="EMBL" id="AKJ39059.1"/>
    </source>
</evidence>
<dbReference type="Proteomes" id="UP000035331">
    <property type="component" value="Chromosome"/>
</dbReference>
<evidence type="ECO:0000256" key="2">
    <source>
        <dbReference type="SAM" id="Phobius"/>
    </source>
</evidence>
<evidence type="ECO:0000313" key="4">
    <source>
        <dbReference type="Proteomes" id="UP000035331"/>
    </source>
</evidence>
<reference evidence="4" key="1">
    <citation type="submission" date="2014-06" db="EMBL/GenBank/DDBJ databases">
        <title>The complete genome sequence of Methanosarcina barkeri CM1.</title>
        <authorList>
            <consortium name="Pastoral Greenhouse Gas Research Consortium"/>
            <person name="Lambie S.C."/>
            <person name="Leahy S.C."/>
            <person name="Kelly W.J."/>
            <person name="Li D."/>
            <person name="Reilly K."/>
            <person name="Attwood G.T."/>
            <person name="Altermann E."/>
        </authorList>
    </citation>
    <scope>NUCLEOTIDE SEQUENCE [LARGE SCALE GENOMIC DNA]</scope>
    <source>
        <strain evidence="4">CM1</strain>
    </source>
</reference>
<sequence>MIRKYIAIFSLFLLLTPVAYAEGNIIFSIPQKDYYFLVGEQAYIPLNITNSGNNDINGILGYTLTQEINSGSVHFSSSNSKSTNLQVSKGNSTVNLGFGTSDKPETLNVSLNFNYDDNGSKVVNLGNIAIHFVEKESDKQNQANPIQSSSQEASTTQQTTDPFAQQEQQIAQQEQQMQQIMQQMTNQQSSQTPQQAAQNNQPDQNTSALKEQMQKQVQKQQETQQQFQKQVVTNQNFQKANQKLSDLGYNLTSMSANPSSNNTGTFTASYEKQNGDKASIQGEMNNGTMKSLQTDTAEDKQKMRDLLSQNKDFQKYLKQLQDDGFNEVDSTFSQENNTTALQIQYENAKNETAQINAKFENGSVEDVELVREQERNLYPIYLIGILILLVLAYLVYNKYSGKKEQNTLVEEKIPLQEENFDFREEAEKLVEKAISLYEEKQFKEAYGTAAQALRLYLSYKYGLKKEVTNAELINYLKNKGVEYEKFDRCLQLSSLVEFAKHMPDDGEFEEMIETIKDTMKDENNYID</sequence>
<dbReference type="EMBL" id="CP008746">
    <property type="protein sequence ID" value="AKJ39059.1"/>
    <property type="molecule type" value="Genomic_DNA"/>
</dbReference>
<dbReference type="RefSeq" id="WP_048176781.1">
    <property type="nucleotide sequence ID" value="NZ_CP008746.1"/>
</dbReference>
<keyword evidence="2" id="KW-1133">Transmembrane helix</keyword>
<evidence type="ECO:0000256" key="1">
    <source>
        <dbReference type="SAM" id="MobiDB-lite"/>
    </source>
</evidence>
<reference evidence="3 4" key="2">
    <citation type="journal article" date="2015" name="Stand. Genomic Sci.">
        <title>The complete genome sequence of the rumen methanogen Methanosarcina barkeri CM1.</title>
        <authorList>
            <person name="Lambie S.C."/>
            <person name="Kelly W.J."/>
            <person name="Leahy S.C."/>
            <person name="Li D."/>
            <person name="Reilly K."/>
            <person name="McAllister T.A."/>
            <person name="Valle E.R."/>
            <person name="Attwood G.T."/>
            <person name="Altermann E."/>
        </authorList>
    </citation>
    <scope>NUCLEOTIDE SEQUENCE [LARGE SCALE GENOMIC DNA]</scope>
    <source>
        <strain evidence="3 4">CM1</strain>
    </source>
</reference>
<dbReference type="PATRIC" id="fig|796385.3.peg.2525"/>